<dbReference type="Pfam" id="PF02586">
    <property type="entry name" value="SRAP"/>
    <property type="match status" value="1"/>
</dbReference>
<dbReference type="GO" id="GO:0006508">
    <property type="term" value="P:proteolysis"/>
    <property type="evidence" value="ECO:0007669"/>
    <property type="project" value="UniProtKB-KW"/>
</dbReference>
<dbReference type="GO" id="GO:0003697">
    <property type="term" value="F:single-stranded DNA binding"/>
    <property type="evidence" value="ECO:0007669"/>
    <property type="project" value="InterPro"/>
</dbReference>
<reference evidence="9 10" key="1">
    <citation type="submission" date="2019-07" db="EMBL/GenBank/DDBJ databases">
        <title>Genome sequence of Acholeplasma laidlawii strain with increased resistance to erythromycin.</title>
        <authorList>
            <person name="Medvedeva E.S."/>
            <person name="Baranova N.B."/>
            <person name="Siniagina M.N."/>
            <person name="Mouzykantov A."/>
            <person name="Chernova O.A."/>
            <person name="Chernov V.M."/>
        </authorList>
    </citation>
    <scope>NUCLEOTIDE SEQUENCE [LARGE SCALE GENOMIC DNA]</scope>
    <source>
        <strain evidence="9 10">PG8REry</strain>
    </source>
</reference>
<sequence length="223" mass="25900">MCGRFTLTVSKAQLEALLKTRYDILDSPNFQLPRYNISPSNEVVSILHDGKRHRVGQLKWGFRPKFSSTDKPLEIINIKGETVFEKPIFKESVLKRRCSILADSFFEWNRDKSDKNPYRFMTDNGLFAMAAIWQTVETKTGEKIHTVAIITTESNKLMHAIHDRMPVILTKEEEQTWLNNQIKDVKTLEKLIKPFDAEHMYYERVSTLVNNPKNDDIAVIAKI</sequence>
<dbReference type="EC" id="3.4.-.-" evidence="8"/>
<evidence type="ECO:0000256" key="3">
    <source>
        <dbReference type="ARBA" id="ARBA00022763"/>
    </source>
</evidence>
<comment type="similarity">
    <text evidence="1 8">Belongs to the SOS response-associated peptidase family.</text>
</comment>
<evidence type="ECO:0000256" key="5">
    <source>
        <dbReference type="ARBA" id="ARBA00023124"/>
    </source>
</evidence>
<keyword evidence="4 8" id="KW-0378">Hydrolase</keyword>
<organism evidence="9 10">
    <name type="scientific">Acholeplasma laidlawii</name>
    <dbReference type="NCBI Taxonomy" id="2148"/>
    <lineage>
        <taxon>Bacteria</taxon>
        <taxon>Bacillati</taxon>
        <taxon>Mycoplasmatota</taxon>
        <taxon>Mollicutes</taxon>
        <taxon>Acholeplasmatales</taxon>
        <taxon>Acholeplasmataceae</taxon>
        <taxon>Acholeplasma</taxon>
    </lineage>
</organism>
<dbReference type="GeneID" id="41338704"/>
<dbReference type="PANTHER" id="PTHR13604">
    <property type="entry name" value="DC12-RELATED"/>
    <property type="match status" value="1"/>
</dbReference>
<comment type="caution">
    <text evidence="9">The sequence shown here is derived from an EMBL/GenBank/DDBJ whole genome shotgun (WGS) entry which is preliminary data.</text>
</comment>
<evidence type="ECO:0000313" key="9">
    <source>
        <dbReference type="EMBL" id="TRY00026.1"/>
    </source>
</evidence>
<dbReference type="InterPro" id="IPR036590">
    <property type="entry name" value="SRAP-like"/>
</dbReference>
<evidence type="ECO:0000256" key="4">
    <source>
        <dbReference type="ARBA" id="ARBA00022801"/>
    </source>
</evidence>
<evidence type="ECO:0000256" key="2">
    <source>
        <dbReference type="ARBA" id="ARBA00022670"/>
    </source>
</evidence>
<dbReference type="Gene3D" id="3.90.1680.10">
    <property type="entry name" value="SOS response associated peptidase-like"/>
    <property type="match status" value="1"/>
</dbReference>
<dbReference type="GO" id="GO:0008233">
    <property type="term" value="F:peptidase activity"/>
    <property type="evidence" value="ECO:0007669"/>
    <property type="project" value="UniProtKB-KW"/>
</dbReference>
<keyword evidence="6" id="KW-0238">DNA-binding</keyword>
<dbReference type="PANTHER" id="PTHR13604:SF0">
    <property type="entry name" value="ABASIC SITE PROCESSING PROTEIN HMCES"/>
    <property type="match status" value="1"/>
</dbReference>
<dbReference type="GO" id="GO:0106300">
    <property type="term" value="P:protein-DNA covalent cross-linking repair"/>
    <property type="evidence" value="ECO:0007669"/>
    <property type="project" value="InterPro"/>
</dbReference>
<dbReference type="OMA" id="LWSVWKP"/>
<evidence type="ECO:0000313" key="10">
    <source>
        <dbReference type="Proteomes" id="UP000315938"/>
    </source>
</evidence>
<proteinExistence type="inferred from homology"/>
<keyword evidence="5" id="KW-0190">Covalent protein-DNA linkage</keyword>
<dbReference type="AlphaFoldDB" id="A0A553IIL2"/>
<evidence type="ECO:0000256" key="7">
    <source>
        <dbReference type="ARBA" id="ARBA00023239"/>
    </source>
</evidence>
<gene>
    <name evidence="9" type="ORF">FNV44_02990</name>
</gene>
<dbReference type="GO" id="GO:0016829">
    <property type="term" value="F:lyase activity"/>
    <property type="evidence" value="ECO:0007669"/>
    <property type="project" value="UniProtKB-KW"/>
</dbReference>
<keyword evidence="7" id="KW-0456">Lyase</keyword>
<keyword evidence="2 8" id="KW-0645">Protease</keyword>
<dbReference type="RefSeq" id="WP_012242474.1">
    <property type="nucleotide sequence ID" value="NZ_JACAOF010000005.1"/>
</dbReference>
<name>A0A553IIL2_ACHLA</name>
<evidence type="ECO:0000256" key="8">
    <source>
        <dbReference type="RuleBase" id="RU364100"/>
    </source>
</evidence>
<dbReference type="InterPro" id="IPR003738">
    <property type="entry name" value="SRAP"/>
</dbReference>
<protein>
    <recommendedName>
        <fullName evidence="8">Abasic site processing protein</fullName>
        <ecNumber evidence="8">3.4.-.-</ecNumber>
    </recommendedName>
</protein>
<accession>A0A553IIL2</accession>
<dbReference type="SUPFAM" id="SSF143081">
    <property type="entry name" value="BB1717-like"/>
    <property type="match status" value="1"/>
</dbReference>
<dbReference type="Proteomes" id="UP000315938">
    <property type="component" value="Unassembled WGS sequence"/>
</dbReference>
<evidence type="ECO:0000256" key="6">
    <source>
        <dbReference type="ARBA" id="ARBA00023125"/>
    </source>
</evidence>
<evidence type="ECO:0000256" key="1">
    <source>
        <dbReference type="ARBA" id="ARBA00008136"/>
    </source>
</evidence>
<dbReference type="EMBL" id="VKID01000001">
    <property type="protein sequence ID" value="TRY00026.1"/>
    <property type="molecule type" value="Genomic_DNA"/>
</dbReference>
<keyword evidence="3" id="KW-0227">DNA damage</keyword>